<accession>A0A6B1G2W0</accession>
<dbReference type="CDD" id="cd03257">
    <property type="entry name" value="ABC_NikE_OppD_transporters"/>
    <property type="match status" value="1"/>
</dbReference>
<comment type="similarity">
    <text evidence="2">Belongs to the ABC transporter superfamily.</text>
</comment>
<evidence type="ECO:0000256" key="2">
    <source>
        <dbReference type="ARBA" id="ARBA00005417"/>
    </source>
</evidence>
<dbReference type="InterPro" id="IPR003439">
    <property type="entry name" value="ABC_transporter-like_ATP-bd"/>
</dbReference>
<dbReference type="PANTHER" id="PTHR43297:SF2">
    <property type="entry name" value="DIPEPTIDE TRANSPORT ATP-BINDING PROTEIN DPPD"/>
    <property type="match status" value="1"/>
</dbReference>
<dbReference type="InterPro" id="IPR050388">
    <property type="entry name" value="ABC_Ni/Peptide_Import"/>
</dbReference>
<organism evidence="9">
    <name type="scientific">Caldilineaceae bacterium SB0675_bin_29</name>
    <dbReference type="NCBI Taxonomy" id="2605266"/>
    <lineage>
        <taxon>Bacteria</taxon>
        <taxon>Bacillati</taxon>
        <taxon>Chloroflexota</taxon>
        <taxon>Caldilineae</taxon>
        <taxon>Caldilineales</taxon>
        <taxon>Caldilineaceae</taxon>
    </lineage>
</organism>
<feature type="domain" description="ABC transporter" evidence="8">
    <location>
        <begin position="22"/>
        <end position="279"/>
    </location>
</feature>
<evidence type="ECO:0000313" key="9">
    <source>
        <dbReference type="EMBL" id="MYH62737.1"/>
    </source>
</evidence>
<dbReference type="EMBL" id="VYDA01000487">
    <property type="protein sequence ID" value="MYH62737.1"/>
    <property type="molecule type" value="Genomic_DNA"/>
</dbReference>
<dbReference type="SMART" id="SM00382">
    <property type="entry name" value="AAA"/>
    <property type="match status" value="1"/>
</dbReference>
<keyword evidence="7" id="KW-0472">Membrane</keyword>
<keyword evidence="4" id="KW-1003">Cell membrane</keyword>
<evidence type="ECO:0000256" key="3">
    <source>
        <dbReference type="ARBA" id="ARBA00022448"/>
    </source>
</evidence>
<dbReference type="PROSITE" id="PS00211">
    <property type="entry name" value="ABC_TRANSPORTER_1"/>
    <property type="match status" value="1"/>
</dbReference>
<keyword evidence="6 9" id="KW-0067">ATP-binding</keyword>
<comment type="caution">
    <text evidence="9">The sequence shown here is derived from an EMBL/GenBank/DDBJ whole genome shotgun (WGS) entry which is preliminary data.</text>
</comment>
<dbReference type="InterPro" id="IPR027417">
    <property type="entry name" value="P-loop_NTPase"/>
</dbReference>
<dbReference type="Gene3D" id="3.40.50.300">
    <property type="entry name" value="P-loop containing nucleotide triphosphate hydrolases"/>
    <property type="match status" value="1"/>
</dbReference>
<evidence type="ECO:0000256" key="7">
    <source>
        <dbReference type="ARBA" id="ARBA00023136"/>
    </source>
</evidence>
<reference evidence="9" key="1">
    <citation type="submission" date="2019-09" db="EMBL/GenBank/DDBJ databases">
        <title>Characterisation of the sponge microbiome using genome-centric metagenomics.</title>
        <authorList>
            <person name="Engelberts J.P."/>
            <person name="Robbins S.J."/>
            <person name="De Goeij J.M."/>
            <person name="Aranda M."/>
            <person name="Bell S.C."/>
            <person name="Webster N.S."/>
        </authorList>
    </citation>
    <scope>NUCLEOTIDE SEQUENCE</scope>
    <source>
        <strain evidence="9">SB0675_bin_29</strain>
    </source>
</reference>
<dbReference type="GO" id="GO:0005886">
    <property type="term" value="C:plasma membrane"/>
    <property type="evidence" value="ECO:0007669"/>
    <property type="project" value="UniProtKB-SubCell"/>
</dbReference>
<evidence type="ECO:0000256" key="6">
    <source>
        <dbReference type="ARBA" id="ARBA00022840"/>
    </source>
</evidence>
<proteinExistence type="inferred from homology"/>
<comment type="subcellular location">
    <subcellularLocation>
        <location evidence="1">Cell membrane</location>
        <topology evidence="1">Peripheral membrane protein</topology>
    </subcellularLocation>
</comment>
<protein>
    <submittedName>
        <fullName evidence="9">ABC transporter ATP-binding protein</fullName>
    </submittedName>
</protein>
<evidence type="ECO:0000256" key="1">
    <source>
        <dbReference type="ARBA" id="ARBA00004202"/>
    </source>
</evidence>
<sequence>MENSRVHNTNNNGRGGQPRLVLEVEDLYVSFAGYRGHTRAVNGVSFQIHQGEILGIVGESGCGKSVTALSLLKLVPMPPGKIDGGTISLHTDDTTVDVTALAPDSREIRAIRGRQISMIFQEPMRSLHPMFSIGDQIVEILQQHFDMNRREALDKAVSLLERVGLPEPARVVHEFPHQLSGGMRQRVMIAIALACEPQLLVADEPTTALDVTIQAQILELLQALQAEMGLAVMLITHDMGVVAEIADRVIVMYLGEIVEAASVEQLFTNPQHPYTQGLLKSIPNWTDHPKTPLHSLAGAVPELLDLPAGCVFVERCPFADKVPGLRKPSLIETEPGHFVKCWLYTEEFAHARP</sequence>
<dbReference type="Pfam" id="PF08352">
    <property type="entry name" value="oligo_HPY"/>
    <property type="match status" value="1"/>
</dbReference>
<dbReference type="InterPro" id="IPR013563">
    <property type="entry name" value="Oligopep_ABC_C"/>
</dbReference>
<evidence type="ECO:0000259" key="8">
    <source>
        <dbReference type="PROSITE" id="PS50893"/>
    </source>
</evidence>
<dbReference type="PROSITE" id="PS50893">
    <property type="entry name" value="ABC_TRANSPORTER_2"/>
    <property type="match status" value="1"/>
</dbReference>
<dbReference type="InterPro" id="IPR003593">
    <property type="entry name" value="AAA+_ATPase"/>
</dbReference>
<keyword evidence="5" id="KW-0547">Nucleotide-binding</keyword>
<dbReference type="InterPro" id="IPR017871">
    <property type="entry name" value="ABC_transporter-like_CS"/>
</dbReference>
<dbReference type="FunFam" id="3.40.50.300:FF:000016">
    <property type="entry name" value="Oligopeptide ABC transporter ATP-binding component"/>
    <property type="match status" value="1"/>
</dbReference>
<dbReference type="AlphaFoldDB" id="A0A6B1G2W0"/>
<evidence type="ECO:0000256" key="5">
    <source>
        <dbReference type="ARBA" id="ARBA00022741"/>
    </source>
</evidence>
<keyword evidence="3" id="KW-0813">Transport</keyword>
<dbReference type="Pfam" id="PF00005">
    <property type="entry name" value="ABC_tran"/>
    <property type="match status" value="1"/>
</dbReference>
<dbReference type="SUPFAM" id="SSF52540">
    <property type="entry name" value="P-loop containing nucleoside triphosphate hydrolases"/>
    <property type="match status" value="1"/>
</dbReference>
<dbReference type="PANTHER" id="PTHR43297">
    <property type="entry name" value="OLIGOPEPTIDE TRANSPORT ATP-BINDING PROTEIN APPD"/>
    <property type="match status" value="1"/>
</dbReference>
<evidence type="ECO:0000256" key="4">
    <source>
        <dbReference type="ARBA" id="ARBA00022475"/>
    </source>
</evidence>
<dbReference type="GO" id="GO:0016887">
    <property type="term" value="F:ATP hydrolysis activity"/>
    <property type="evidence" value="ECO:0007669"/>
    <property type="project" value="InterPro"/>
</dbReference>
<name>A0A6B1G2W0_9CHLR</name>
<dbReference type="GO" id="GO:0015833">
    <property type="term" value="P:peptide transport"/>
    <property type="evidence" value="ECO:0007669"/>
    <property type="project" value="InterPro"/>
</dbReference>
<dbReference type="NCBIfam" id="TIGR01727">
    <property type="entry name" value="oligo_HPY"/>
    <property type="match status" value="1"/>
</dbReference>
<dbReference type="GO" id="GO:0005524">
    <property type="term" value="F:ATP binding"/>
    <property type="evidence" value="ECO:0007669"/>
    <property type="project" value="UniProtKB-KW"/>
</dbReference>
<gene>
    <name evidence="9" type="ORF">F4148_13600</name>
</gene>